<evidence type="ECO:0000313" key="2">
    <source>
        <dbReference type="EMBL" id="KAK9141835.1"/>
    </source>
</evidence>
<comment type="caution">
    <text evidence="2">The sequence shown here is derived from an EMBL/GenBank/DDBJ whole genome shotgun (WGS) entry which is preliminary data.</text>
</comment>
<keyword evidence="3" id="KW-1185">Reference proteome</keyword>
<evidence type="ECO:0000313" key="1">
    <source>
        <dbReference type="EMBL" id="KAK9141834.1"/>
    </source>
</evidence>
<evidence type="ECO:0000313" key="3">
    <source>
        <dbReference type="Proteomes" id="UP001420932"/>
    </source>
</evidence>
<dbReference type="Proteomes" id="UP001420932">
    <property type="component" value="Unassembled WGS sequence"/>
</dbReference>
<accession>A0AAP0PHZ7</accession>
<proteinExistence type="predicted"/>
<gene>
    <name evidence="1" type="ORF">Syun_011234</name>
    <name evidence="2" type="ORF">Syun_011235</name>
</gene>
<protein>
    <submittedName>
        <fullName evidence="2">Uncharacterized protein</fullName>
    </submittedName>
</protein>
<name>A0AAP0PHZ7_9MAGN</name>
<dbReference type="EMBL" id="JBBNAF010000005">
    <property type="protein sequence ID" value="KAK9141834.1"/>
    <property type="molecule type" value="Genomic_DNA"/>
</dbReference>
<dbReference type="AlphaFoldDB" id="A0AAP0PHZ7"/>
<organism evidence="2 3">
    <name type="scientific">Stephania yunnanensis</name>
    <dbReference type="NCBI Taxonomy" id="152371"/>
    <lineage>
        <taxon>Eukaryota</taxon>
        <taxon>Viridiplantae</taxon>
        <taxon>Streptophyta</taxon>
        <taxon>Embryophyta</taxon>
        <taxon>Tracheophyta</taxon>
        <taxon>Spermatophyta</taxon>
        <taxon>Magnoliopsida</taxon>
        <taxon>Ranunculales</taxon>
        <taxon>Menispermaceae</taxon>
        <taxon>Menispermoideae</taxon>
        <taxon>Cissampelideae</taxon>
        <taxon>Stephania</taxon>
    </lineage>
</organism>
<reference evidence="2 3" key="1">
    <citation type="submission" date="2024-01" db="EMBL/GenBank/DDBJ databases">
        <title>Genome assemblies of Stephania.</title>
        <authorList>
            <person name="Yang L."/>
        </authorList>
    </citation>
    <scope>NUCLEOTIDE SEQUENCE [LARGE SCALE GENOMIC DNA]</scope>
    <source>
        <strain evidence="2">YNDBR</strain>
        <tissue evidence="2">Leaf</tissue>
    </source>
</reference>
<dbReference type="EMBL" id="JBBNAF010000005">
    <property type="protein sequence ID" value="KAK9141835.1"/>
    <property type="molecule type" value="Genomic_DNA"/>
</dbReference>
<sequence length="69" mass="6835">MSEKIFKLATAVRSKVAKATTSATVTSFESTTGGSWVLVMVGGALGGPAGGSLEVVCAIGLGGMEVDED</sequence>